<dbReference type="eggNOG" id="ENOG502R2R9">
    <property type="taxonomic scope" value="Eukaryota"/>
</dbReference>
<dbReference type="SUPFAM" id="SSF46565">
    <property type="entry name" value="Chaperone J-domain"/>
    <property type="match status" value="1"/>
</dbReference>
<reference evidence="4 5" key="2">
    <citation type="journal article" date="2008" name="Nature">
        <title>The Phaeodactylum genome reveals the evolutionary history of diatom genomes.</title>
        <authorList>
            <person name="Bowler C."/>
            <person name="Allen A.E."/>
            <person name="Badger J.H."/>
            <person name="Grimwood J."/>
            <person name="Jabbari K."/>
            <person name="Kuo A."/>
            <person name="Maheswari U."/>
            <person name="Martens C."/>
            <person name="Maumus F."/>
            <person name="Otillar R.P."/>
            <person name="Rayko E."/>
            <person name="Salamov A."/>
            <person name="Vandepoele K."/>
            <person name="Beszteri B."/>
            <person name="Gruber A."/>
            <person name="Heijde M."/>
            <person name="Katinka M."/>
            <person name="Mock T."/>
            <person name="Valentin K."/>
            <person name="Verret F."/>
            <person name="Berges J.A."/>
            <person name="Brownlee C."/>
            <person name="Cadoret J.P."/>
            <person name="Chiovitti A."/>
            <person name="Choi C.J."/>
            <person name="Coesel S."/>
            <person name="De Martino A."/>
            <person name="Detter J.C."/>
            <person name="Durkin C."/>
            <person name="Falciatore A."/>
            <person name="Fournet J."/>
            <person name="Haruta M."/>
            <person name="Huysman M.J."/>
            <person name="Jenkins B.D."/>
            <person name="Jiroutova K."/>
            <person name="Jorgensen R.E."/>
            <person name="Joubert Y."/>
            <person name="Kaplan A."/>
            <person name="Kroger N."/>
            <person name="Kroth P.G."/>
            <person name="La Roche J."/>
            <person name="Lindquist E."/>
            <person name="Lommer M."/>
            <person name="Martin-Jezequel V."/>
            <person name="Lopez P.J."/>
            <person name="Lucas S."/>
            <person name="Mangogna M."/>
            <person name="McGinnis K."/>
            <person name="Medlin L.K."/>
            <person name="Montsant A."/>
            <person name="Oudot-Le Secq M.P."/>
            <person name="Napoli C."/>
            <person name="Obornik M."/>
            <person name="Parker M.S."/>
            <person name="Petit J.L."/>
            <person name="Porcel B.M."/>
            <person name="Poulsen N."/>
            <person name="Robison M."/>
            <person name="Rychlewski L."/>
            <person name="Rynearson T.A."/>
            <person name="Schmutz J."/>
            <person name="Shapiro H."/>
            <person name="Siaut M."/>
            <person name="Stanley M."/>
            <person name="Sussman M.R."/>
            <person name="Taylor A.R."/>
            <person name="Vardi A."/>
            <person name="von Dassow P."/>
            <person name="Vyverman W."/>
            <person name="Willis A."/>
            <person name="Wyrwicz L.S."/>
            <person name="Rokhsar D.S."/>
            <person name="Weissenbach J."/>
            <person name="Armbrust E.V."/>
            <person name="Green B.R."/>
            <person name="Van de Peer Y."/>
            <person name="Grigoriev I.V."/>
        </authorList>
    </citation>
    <scope>NUCLEOTIDE SEQUENCE [LARGE SCALE GENOMIC DNA]</scope>
    <source>
        <strain evidence="4 5">CCMP1335</strain>
    </source>
</reference>
<dbReference type="InterPro" id="IPR001623">
    <property type="entry name" value="DnaJ_domain"/>
</dbReference>
<evidence type="ECO:0000256" key="1">
    <source>
        <dbReference type="SAM" id="MobiDB-lite"/>
    </source>
</evidence>
<dbReference type="PROSITE" id="PS50076">
    <property type="entry name" value="DNAJ_2"/>
    <property type="match status" value="1"/>
</dbReference>
<evidence type="ECO:0000256" key="2">
    <source>
        <dbReference type="SAM" id="SignalP"/>
    </source>
</evidence>
<dbReference type="STRING" id="35128.B8LD87"/>
<dbReference type="Proteomes" id="UP000001449">
    <property type="component" value="Unassembled WGS sequence"/>
</dbReference>
<sequence>MKYFAAEALFASALFINNAFVNAFAVPPNANNSGPHPHVPSDKPLTRPPPLPKTNNPHALLGFDWLSPPADFEVVHSAYRNYAKLYHPDRVVGPDASYEEREAANMDFQRINDAYDKLKARQDEETFEVIVMGGNSKKTKMTQYYTTSEEIRKNDPNRVNVQRILEIRDRFPNAKRKNWATEEYKHQPGGRHNGDFGPLRR</sequence>
<proteinExistence type="predicted"/>
<accession>B8LD87</accession>
<keyword evidence="2" id="KW-0732">Signal</keyword>
<feature type="region of interest" description="Disordered" evidence="1">
    <location>
        <begin position="32"/>
        <end position="54"/>
    </location>
</feature>
<organism evidence="4 5">
    <name type="scientific">Thalassiosira pseudonana</name>
    <name type="common">Marine diatom</name>
    <name type="synonym">Cyclotella nana</name>
    <dbReference type="NCBI Taxonomy" id="35128"/>
    <lineage>
        <taxon>Eukaryota</taxon>
        <taxon>Sar</taxon>
        <taxon>Stramenopiles</taxon>
        <taxon>Ochrophyta</taxon>
        <taxon>Bacillariophyta</taxon>
        <taxon>Coscinodiscophyceae</taxon>
        <taxon>Thalassiosirophycidae</taxon>
        <taxon>Thalassiosirales</taxon>
        <taxon>Thalassiosiraceae</taxon>
        <taxon>Thalassiosira</taxon>
    </lineage>
</organism>
<evidence type="ECO:0000313" key="4">
    <source>
        <dbReference type="EMBL" id="EED86763.1"/>
    </source>
</evidence>
<gene>
    <name evidence="4" type="ORF">THAPSDRAFT_11163</name>
</gene>
<dbReference type="CDD" id="cd06257">
    <property type="entry name" value="DnaJ"/>
    <property type="match status" value="1"/>
</dbReference>
<dbReference type="InterPro" id="IPR036869">
    <property type="entry name" value="J_dom_sf"/>
</dbReference>
<feature type="chain" id="PRO_5002877104" description="J domain-containing protein" evidence="2">
    <location>
        <begin position="24"/>
        <end position="201"/>
    </location>
</feature>
<dbReference type="PaxDb" id="35128-Thaps11163"/>
<feature type="domain" description="J" evidence="3">
    <location>
        <begin position="56"/>
        <end position="131"/>
    </location>
</feature>
<protein>
    <recommendedName>
        <fullName evidence="3">J domain-containing protein</fullName>
    </recommendedName>
</protein>
<feature type="region of interest" description="Disordered" evidence="1">
    <location>
        <begin position="180"/>
        <end position="201"/>
    </location>
</feature>
<dbReference type="HOGENOM" id="CLU_1362831_0_0_1"/>
<dbReference type="GeneID" id="7446298"/>
<dbReference type="OMA" id="NWATEEY"/>
<dbReference type="InParanoid" id="B8LD87"/>
<dbReference type="SMART" id="SM00271">
    <property type="entry name" value="DnaJ"/>
    <property type="match status" value="1"/>
</dbReference>
<feature type="signal peptide" evidence="2">
    <location>
        <begin position="1"/>
        <end position="23"/>
    </location>
</feature>
<keyword evidence="5" id="KW-1185">Reference proteome</keyword>
<reference evidence="4 5" key="1">
    <citation type="journal article" date="2004" name="Science">
        <title>The genome of the diatom Thalassiosira pseudonana: ecology, evolution, and metabolism.</title>
        <authorList>
            <person name="Armbrust E.V."/>
            <person name="Berges J.A."/>
            <person name="Bowler C."/>
            <person name="Green B.R."/>
            <person name="Martinez D."/>
            <person name="Putnam N.H."/>
            <person name="Zhou S."/>
            <person name="Allen A.E."/>
            <person name="Apt K.E."/>
            <person name="Bechner M."/>
            <person name="Brzezinski M.A."/>
            <person name="Chaal B.K."/>
            <person name="Chiovitti A."/>
            <person name="Davis A.K."/>
            <person name="Demarest M.S."/>
            <person name="Detter J.C."/>
            <person name="Glavina T."/>
            <person name="Goodstein D."/>
            <person name="Hadi M.Z."/>
            <person name="Hellsten U."/>
            <person name="Hildebrand M."/>
            <person name="Jenkins B.D."/>
            <person name="Jurka J."/>
            <person name="Kapitonov V.V."/>
            <person name="Kroger N."/>
            <person name="Lau W.W."/>
            <person name="Lane T.W."/>
            <person name="Larimer F.W."/>
            <person name="Lippmeier J.C."/>
            <person name="Lucas S."/>
            <person name="Medina M."/>
            <person name="Montsant A."/>
            <person name="Obornik M."/>
            <person name="Parker M.S."/>
            <person name="Palenik B."/>
            <person name="Pazour G.J."/>
            <person name="Richardson P.M."/>
            <person name="Rynearson T.A."/>
            <person name="Saito M.A."/>
            <person name="Schwartz D.C."/>
            <person name="Thamatrakoln K."/>
            <person name="Valentin K."/>
            <person name="Vardi A."/>
            <person name="Wilkerson F.P."/>
            <person name="Rokhsar D.S."/>
        </authorList>
    </citation>
    <scope>NUCLEOTIDE SEQUENCE [LARGE SCALE GENOMIC DNA]</scope>
    <source>
        <strain evidence="4 5">CCMP1335</strain>
    </source>
</reference>
<evidence type="ECO:0000313" key="5">
    <source>
        <dbReference type="Proteomes" id="UP000001449"/>
    </source>
</evidence>
<dbReference type="AlphaFoldDB" id="B8LD87"/>
<evidence type="ECO:0000259" key="3">
    <source>
        <dbReference type="PROSITE" id="PS50076"/>
    </source>
</evidence>
<dbReference type="Pfam" id="PF00226">
    <property type="entry name" value="DnaJ"/>
    <property type="match status" value="1"/>
</dbReference>
<dbReference type="KEGG" id="tps:THAPSDRAFT_11163"/>
<dbReference type="RefSeq" id="XP_002297035.1">
    <property type="nucleotide sequence ID" value="XM_002296999.1"/>
</dbReference>
<name>B8LD87_THAPS</name>
<dbReference type="EMBL" id="DS999419">
    <property type="protein sequence ID" value="EED86763.1"/>
    <property type="molecule type" value="Genomic_DNA"/>
</dbReference>
<dbReference type="Gene3D" id="1.10.287.110">
    <property type="entry name" value="DnaJ domain"/>
    <property type="match status" value="1"/>
</dbReference>